<feature type="region of interest" description="Disordered" evidence="1">
    <location>
        <begin position="21"/>
        <end position="67"/>
    </location>
</feature>
<feature type="compositionally biased region" description="Low complexity" evidence="1">
    <location>
        <begin position="35"/>
        <end position="45"/>
    </location>
</feature>
<gene>
    <name evidence="2" type="ORF">B1992_04595</name>
</gene>
<comment type="caution">
    <text evidence="2">The sequence shown here is derived from an EMBL/GenBank/DDBJ whole genome shotgun (WGS) entry which is preliminary data.</text>
</comment>
<evidence type="ECO:0000313" key="2">
    <source>
        <dbReference type="EMBL" id="KAF1687265.1"/>
    </source>
</evidence>
<name>A0A7V8K817_9GAMM</name>
<evidence type="ECO:0000313" key="3">
    <source>
        <dbReference type="Proteomes" id="UP000462066"/>
    </source>
</evidence>
<sequence length="67" mass="6927">MPAESTQAAALTFDAAVYRALSRRRSDTPHPHNGAPAPDDAPQDAPGKRRPPDIPAAAGHGSRKSSG</sequence>
<protein>
    <submittedName>
        <fullName evidence="2">Uncharacterized protein</fullName>
    </submittedName>
</protein>
<accession>A0A7V8K817</accession>
<evidence type="ECO:0000256" key="1">
    <source>
        <dbReference type="SAM" id="MobiDB-lite"/>
    </source>
</evidence>
<dbReference type="AlphaFoldDB" id="A0A7V8K817"/>
<organism evidence="2 3">
    <name type="scientific">Pseudoxanthomonas broegbernensis</name>
    <dbReference type="NCBI Taxonomy" id="83619"/>
    <lineage>
        <taxon>Bacteria</taxon>
        <taxon>Pseudomonadati</taxon>
        <taxon>Pseudomonadota</taxon>
        <taxon>Gammaproteobacteria</taxon>
        <taxon>Lysobacterales</taxon>
        <taxon>Lysobacteraceae</taxon>
        <taxon>Pseudoxanthomonas</taxon>
    </lineage>
</organism>
<dbReference type="EMBL" id="MWIP01000003">
    <property type="protein sequence ID" value="KAF1687265.1"/>
    <property type="molecule type" value="Genomic_DNA"/>
</dbReference>
<dbReference type="RefSeq" id="WP_162310284.1">
    <property type="nucleotide sequence ID" value="NZ_JACHGU010000005.1"/>
</dbReference>
<dbReference type="Proteomes" id="UP000462066">
    <property type="component" value="Unassembled WGS sequence"/>
</dbReference>
<proteinExistence type="predicted"/>
<reference evidence="2 3" key="1">
    <citation type="submission" date="2017-10" db="EMBL/GenBank/DDBJ databases">
        <title>Whole genome sequencing of Pseudoxanthomonas broegbernensis DSM 12573(T).</title>
        <authorList>
            <person name="Kumar S."/>
            <person name="Bansal K."/>
            <person name="Kaur A."/>
            <person name="Patil P."/>
            <person name="Sharma S."/>
            <person name="Patil P.B."/>
        </authorList>
    </citation>
    <scope>NUCLEOTIDE SEQUENCE [LARGE SCALE GENOMIC DNA]</scope>
    <source>
        <strain evidence="2 3">DSM 12573</strain>
    </source>
</reference>
<keyword evidence="3" id="KW-1185">Reference proteome</keyword>